<evidence type="ECO:0000259" key="1">
    <source>
        <dbReference type="Pfam" id="PF01323"/>
    </source>
</evidence>
<dbReference type="PANTHER" id="PTHR13887:SF41">
    <property type="entry name" value="THIOREDOXIN SUPERFAMILY PROTEIN"/>
    <property type="match status" value="1"/>
</dbReference>
<dbReference type="SUPFAM" id="SSF52833">
    <property type="entry name" value="Thioredoxin-like"/>
    <property type="match status" value="1"/>
</dbReference>
<gene>
    <name evidence="2" type="ORF">ACFPUZ_02545</name>
</gene>
<keyword evidence="3" id="KW-1185">Reference proteome</keyword>
<evidence type="ECO:0000313" key="2">
    <source>
        <dbReference type="EMBL" id="MFC6145691.1"/>
    </source>
</evidence>
<comment type="caution">
    <text evidence="2">The sequence shown here is derived from an EMBL/GenBank/DDBJ whole genome shotgun (WGS) entry which is preliminary data.</text>
</comment>
<dbReference type="RefSeq" id="WP_376999563.1">
    <property type="nucleotide sequence ID" value="NZ_JBHSQE010000001.1"/>
</dbReference>
<protein>
    <submittedName>
        <fullName evidence="2">DsbA family protein</fullName>
    </submittedName>
</protein>
<dbReference type="EMBL" id="JBHSQE010000001">
    <property type="protein sequence ID" value="MFC6145691.1"/>
    <property type="molecule type" value="Genomic_DNA"/>
</dbReference>
<name>A0ABW1Q8L8_9CORY</name>
<dbReference type="PANTHER" id="PTHR13887">
    <property type="entry name" value="GLUTATHIONE S-TRANSFERASE KAPPA"/>
    <property type="match status" value="1"/>
</dbReference>
<proteinExistence type="predicted"/>
<dbReference type="Gene3D" id="3.40.30.10">
    <property type="entry name" value="Glutaredoxin"/>
    <property type="match status" value="1"/>
</dbReference>
<feature type="domain" description="DSBA-like thioredoxin" evidence="1">
    <location>
        <begin position="3"/>
        <end position="201"/>
    </location>
</feature>
<dbReference type="InterPro" id="IPR001853">
    <property type="entry name" value="DSBA-like_thioredoxin_dom"/>
</dbReference>
<reference evidence="3" key="1">
    <citation type="journal article" date="2019" name="Int. J. Syst. Evol. Microbiol.">
        <title>The Global Catalogue of Microorganisms (GCM) 10K type strain sequencing project: providing services to taxonomists for standard genome sequencing and annotation.</title>
        <authorList>
            <consortium name="The Broad Institute Genomics Platform"/>
            <consortium name="The Broad Institute Genome Sequencing Center for Infectious Disease"/>
            <person name="Wu L."/>
            <person name="Ma J."/>
        </authorList>
    </citation>
    <scope>NUCLEOTIDE SEQUENCE [LARGE SCALE GENOMIC DNA]</scope>
    <source>
        <strain evidence="3">CCUG 51943</strain>
    </source>
</reference>
<organism evidence="2 3">
    <name type="scientific">Corynebacterium nasicanis</name>
    <dbReference type="NCBI Taxonomy" id="1448267"/>
    <lineage>
        <taxon>Bacteria</taxon>
        <taxon>Bacillati</taxon>
        <taxon>Actinomycetota</taxon>
        <taxon>Actinomycetes</taxon>
        <taxon>Mycobacteriales</taxon>
        <taxon>Corynebacteriaceae</taxon>
        <taxon>Corynebacterium</taxon>
    </lineage>
</organism>
<dbReference type="Proteomes" id="UP001596244">
    <property type="component" value="Unassembled WGS sequence"/>
</dbReference>
<accession>A0ABW1Q8L8</accession>
<dbReference type="InterPro" id="IPR036249">
    <property type="entry name" value="Thioredoxin-like_sf"/>
</dbReference>
<evidence type="ECO:0000313" key="3">
    <source>
        <dbReference type="Proteomes" id="UP001596244"/>
    </source>
</evidence>
<sequence>MRIDIWSDYVCPFCTLGERHLARALELAGREDVEIVWRSFQLDPDAPQESTGPALEYLTRVKGMSEEQVVAMNDGLAARAAEVGLEFNWRESQMVNTRDAHRIGILARENGRGAEWDERVKRAYFTEGGNIADHAQLRALAAEVGLDAREILADETVFAAEVDEDIALARQIGVQGVPFFVFDGKLAVSGAQPVEVFTQAMEQL</sequence>
<dbReference type="CDD" id="cd03024">
    <property type="entry name" value="DsbA_FrnE"/>
    <property type="match status" value="1"/>
</dbReference>
<dbReference type="Pfam" id="PF01323">
    <property type="entry name" value="DSBA"/>
    <property type="match status" value="1"/>
</dbReference>